<sequence>MLGQYDRRRSSIDRLPSPCGLSTATLRYIGKAAKTVIKTKTNVATGERAPAARAAIPG</sequence>
<reference evidence="2" key="1">
    <citation type="journal article" date="2019" name="Int. J. Syst. Evol. Microbiol.">
        <title>The Global Catalogue of Microorganisms (GCM) 10K type strain sequencing project: providing services to taxonomists for standard genome sequencing and annotation.</title>
        <authorList>
            <consortium name="The Broad Institute Genomics Platform"/>
            <consortium name="The Broad Institute Genome Sequencing Center for Infectious Disease"/>
            <person name="Wu L."/>
            <person name="Ma J."/>
        </authorList>
    </citation>
    <scope>NUCLEOTIDE SEQUENCE [LARGE SCALE GENOMIC DNA]</scope>
    <source>
        <strain evidence="2">JCM 1365</strain>
    </source>
</reference>
<organism evidence="1 2">
    <name type="scientific">Terrabacter tumescens</name>
    <dbReference type="NCBI Taxonomy" id="60443"/>
    <lineage>
        <taxon>Bacteria</taxon>
        <taxon>Bacillati</taxon>
        <taxon>Actinomycetota</taxon>
        <taxon>Actinomycetes</taxon>
        <taxon>Micrococcales</taxon>
        <taxon>Intrasporangiaceae</taxon>
        <taxon>Terrabacter</taxon>
    </lineage>
</organism>
<protein>
    <submittedName>
        <fullName evidence="1">Uncharacterized protein</fullName>
    </submittedName>
</protein>
<gene>
    <name evidence="1" type="ORF">GCM10009721_24320</name>
</gene>
<evidence type="ECO:0000313" key="2">
    <source>
        <dbReference type="Proteomes" id="UP000623461"/>
    </source>
</evidence>
<dbReference type="EMBL" id="BMNZ01000004">
    <property type="protein sequence ID" value="GGM96716.1"/>
    <property type="molecule type" value="Genomic_DNA"/>
</dbReference>
<accession>A0ABQ2I190</accession>
<keyword evidence="2" id="KW-1185">Reference proteome</keyword>
<dbReference type="Proteomes" id="UP000623461">
    <property type="component" value="Unassembled WGS sequence"/>
</dbReference>
<proteinExistence type="predicted"/>
<comment type="caution">
    <text evidence="1">The sequence shown here is derived from an EMBL/GenBank/DDBJ whole genome shotgun (WGS) entry which is preliminary data.</text>
</comment>
<evidence type="ECO:0000313" key="1">
    <source>
        <dbReference type="EMBL" id="GGM96716.1"/>
    </source>
</evidence>
<name>A0ABQ2I190_9MICO</name>